<dbReference type="SMART" id="SM00464">
    <property type="entry name" value="LON"/>
    <property type="match status" value="1"/>
</dbReference>
<evidence type="ECO:0000256" key="12">
    <source>
        <dbReference type="PROSITE-ProRule" id="PRU01122"/>
    </source>
</evidence>
<evidence type="ECO:0000256" key="2">
    <source>
        <dbReference type="ARBA" id="ARBA00022670"/>
    </source>
</evidence>
<feature type="domain" description="Lon N-terminal" evidence="17">
    <location>
        <begin position="160"/>
        <end position="431"/>
    </location>
</feature>
<comment type="subcellular location">
    <subcellularLocation>
        <location evidence="1 11">Mitochondrion matrix</location>
    </subcellularLocation>
</comment>
<dbReference type="Gene3D" id="3.40.50.300">
    <property type="entry name" value="P-loop containing nucleotide triphosphate hydrolases"/>
    <property type="match status" value="1"/>
</dbReference>
<evidence type="ECO:0000256" key="10">
    <source>
        <dbReference type="ARBA" id="ARBA00050665"/>
    </source>
</evidence>
<dbReference type="EMBL" id="MU004340">
    <property type="protein sequence ID" value="KAF2656115.1"/>
    <property type="molecule type" value="Genomic_DNA"/>
</dbReference>
<evidence type="ECO:0000256" key="9">
    <source>
        <dbReference type="ARBA" id="ARBA00023128"/>
    </source>
</evidence>
<keyword evidence="7" id="KW-0809">Transit peptide</keyword>
<keyword evidence="19" id="KW-1185">Reference proteome</keyword>
<feature type="compositionally biased region" description="Gly residues" evidence="15">
    <location>
        <begin position="120"/>
        <end position="137"/>
    </location>
</feature>
<dbReference type="GO" id="GO:0007005">
    <property type="term" value="P:mitochondrion organization"/>
    <property type="evidence" value="ECO:0007669"/>
    <property type="project" value="TreeGrafter"/>
</dbReference>
<dbReference type="Pfam" id="PF05362">
    <property type="entry name" value="Lon_C"/>
    <property type="match status" value="1"/>
</dbReference>
<reference evidence="18" key="1">
    <citation type="journal article" date="2020" name="Stud. Mycol.">
        <title>101 Dothideomycetes genomes: a test case for predicting lifestyles and emergence of pathogens.</title>
        <authorList>
            <person name="Haridas S."/>
            <person name="Albert R."/>
            <person name="Binder M."/>
            <person name="Bloem J."/>
            <person name="Labutti K."/>
            <person name="Salamov A."/>
            <person name="Andreopoulos B."/>
            <person name="Baker S."/>
            <person name="Barry K."/>
            <person name="Bills G."/>
            <person name="Bluhm B."/>
            <person name="Cannon C."/>
            <person name="Castanera R."/>
            <person name="Culley D."/>
            <person name="Daum C."/>
            <person name="Ezra D."/>
            <person name="Gonzalez J."/>
            <person name="Henrissat B."/>
            <person name="Kuo A."/>
            <person name="Liang C."/>
            <person name="Lipzen A."/>
            <person name="Lutzoni F."/>
            <person name="Magnuson J."/>
            <person name="Mondo S."/>
            <person name="Nolan M."/>
            <person name="Ohm R."/>
            <person name="Pangilinan J."/>
            <person name="Park H.-J."/>
            <person name="Ramirez L."/>
            <person name="Alfaro M."/>
            <person name="Sun H."/>
            <person name="Tritt A."/>
            <person name="Yoshinaga Y."/>
            <person name="Zwiers L.-H."/>
            <person name="Turgeon B."/>
            <person name="Goodwin S."/>
            <person name="Spatafora J."/>
            <person name="Crous P."/>
            <person name="Grigoriev I."/>
        </authorList>
    </citation>
    <scope>NUCLEOTIDE SEQUENCE</scope>
    <source>
        <strain evidence="18">CBS 122681</strain>
    </source>
</reference>
<dbReference type="InterPro" id="IPR003593">
    <property type="entry name" value="AAA+_ATPase"/>
</dbReference>
<evidence type="ECO:0000256" key="5">
    <source>
        <dbReference type="ARBA" id="ARBA00022825"/>
    </source>
</evidence>
<evidence type="ECO:0000256" key="13">
    <source>
        <dbReference type="RuleBase" id="RU000591"/>
    </source>
</evidence>
<feature type="region of interest" description="Disordered" evidence="15">
    <location>
        <begin position="802"/>
        <end position="833"/>
    </location>
</feature>
<dbReference type="GO" id="GO:0051131">
    <property type="term" value="P:chaperone-mediated protein complex assembly"/>
    <property type="evidence" value="ECO:0007669"/>
    <property type="project" value="UniProtKB-UniRule"/>
</dbReference>
<dbReference type="GO" id="GO:0005759">
    <property type="term" value="C:mitochondrial matrix"/>
    <property type="evidence" value="ECO:0007669"/>
    <property type="project" value="UniProtKB-SubCell"/>
</dbReference>
<evidence type="ECO:0000256" key="11">
    <source>
        <dbReference type="HAMAP-Rule" id="MF_03120"/>
    </source>
</evidence>
<dbReference type="GO" id="GO:0004176">
    <property type="term" value="F:ATP-dependent peptidase activity"/>
    <property type="evidence" value="ECO:0007669"/>
    <property type="project" value="UniProtKB-UniRule"/>
</dbReference>
<keyword evidence="2 11" id="KW-0645">Protease</keyword>
<feature type="domain" description="Lon proteolytic" evidence="16">
    <location>
        <begin position="872"/>
        <end position="1058"/>
    </location>
</feature>
<dbReference type="GO" id="GO:0043565">
    <property type="term" value="F:sequence-specific DNA binding"/>
    <property type="evidence" value="ECO:0007669"/>
    <property type="project" value="UniProtKB-UniRule"/>
</dbReference>
<feature type="region of interest" description="Disordered" evidence="15">
    <location>
        <begin position="69"/>
        <end position="150"/>
    </location>
</feature>
<dbReference type="InterPro" id="IPR020568">
    <property type="entry name" value="Ribosomal_Su5_D2-typ_SF"/>
</dbReference>
<dbReference type="HAMAP" id="MF_03120">
    <property type="entry name" value="lonm_euk"/>
    <property type="match status" value="1"/>
</dbReference>
<dbReference type="InterPro" id="IPR008268">
    <property type="entry name" value="Peptidase_S16_AS"/>
</dbReference>
<feature type="active site" evidence="11 12">
    <location>
        <position position="1007"/>
    </location>
</feature>
<dbReference type="InterPro" id="IPR008269">
    <property type="entry name" value="Lon_proteolytic"/>
</dbReference>
<dbReference type="GO" id="GO:0003697">
    <property type="term" value="F:single-stranded DNA binding"/>
    <property type="evidence" value="ECO:0007669"/>
    <property type="project" value="TreeGrafter"/>
</dbReference>
<keyword evidence="6 11" id="KW-0067">ATP-binding</keyword>
<organism evidence="18 19">
    <name type="scientific">Lophiostoma macrostomum CBS 122681</name>
    <dbReference type="NCBI Taxonomy" id="1314788"/>
    <lineage>
        <taxon>Eukaryota</taxon>
        <taxon>Fungi</taxon>
        <taxon>Dikarya</taxon>
        <taxon>Ascomycota</taxon>
        <taxon>Pezizomycotina</taxon>
        <taxon>Dothideomycetes</taxon>
        <taxon>Pleosporomycetidae</taxon>
        <taxon>Pleosporales</taxon>
        <taxon>Lophiostomataceae</taxon>
        <taxon>Lophiostoma</taxon>
    </lineage>
</organism>
<dbReference type="InterPro" id="IPR027065">
    <property type="entry name" value="Lon_Prtase"/>
</dbReference>
<dbReference type="GO" id="GO:0034599">
    <property type="term" value="P:cellular response to oxidative stress"/>
    <property type="evidence" value="ECO:0007669"/>
    <property type="project" value="UniProtKB-UniRule"/>
</dbReference>
<dbReference type="PRINTS" id="PR00830">
    <property type="entry name" value="ENDOLAPTASE"/>
</dbReference>
<dbReference type="GO" id="GO:0016887">
    <property type="term" value="F:ATP hydrolysis activity"/>
    <property type="evidence" value="ECO:0007669"/>
    <property type="project" value="UniProtKB-UniRule"/>
</dbReference>
<dbReference type="InterPro" id="IPR004815">
    <property type="entry name" value="Lon_bac/euk-typ"/>
</dbReference>
<name>A0A6A6T7Z6_9PLEO</name>
<feature type="binding site" evidence="11">
    <location>
        <begin position="584"/>
        <end position="591"/>
    </location>
    <ligand>
        <name>ATP</name>
        <dbReference type="ChEBI" id="CHEBI:30616"/>
    </ligand>
</feature>
<sequence length="1100" mass="121441">MLHGQNLPWRVALQQASRSTARLPATRPTTSRLPLQCTANAFWRLRRPCPSPPAALCATRSFSLSTRRYKEKNTKVAPDVPEEIKEEEESKVAEETEELEGKTKAPEPIPSSKASEGQGSATGEGGSQGAGGDGGGGGKKRKQDGKSLVKPAIPEVYPQVMAIPIARRPMFPGFYKAVTIRNQEVGQAIADMVKKGQPYIGAFMLKDDDADKDVIDDPKEVYDVGTFCQVTSAFPVGQDDTFAMTCVLYPHRRIKMTELMAPSQNKPEETTKDESSVVESTLSEDAVKEPTADQSQGDVVASFEESSADAPKHPRYHEATSFLRDRKVSIANVENLVEEPFDLKNNRTISALVSEIVNTFKAVALLNPLFRDHISTFSVQTTMNVGEDPVKLADFAAAVAQADSNELQEALEEMNIESRLSKALIVLKKELMNAELQNKIVKDVESKIQKKQREYYLLEQMKGIKRELGIESDGKDKLIERFNKLAEKLAMPGPVKKVFDEEISRLSHLESAASEFNVTRNYLDWLTQLPWGQRSAETFGLDRARAVLDEDHYGLKDVKDRILEFIAVGKLRGTVEGKILCMVGPPGVGKTSIGKSVARALNRQYYRFSVGGLSDVAEVKGHRRTYVGALPGRIVQALKKCQTENPLILIDEVDKIGRGHNGDPASALLELLDPEQNSSFLDHYLDVPIDLSKVLFVCTANMTDTIPRPLLDRMEMIELSGYVADEKMAIAERYLAPTAKEVSGLGDVDVTLEKEAIVELINKYCRESGVRNLKKQIEKVYRKCALKIVTDLGEQVLPESEALTEEGKAAQEAAEKDDSDVKETPENIEKETTQKPRVAMKVPDTVHVSIGKDNLKDYVGPPIFTSDRLYDTTPPGVAMGLAWTSMGGASLYIESILENALSANSSPGLERTGSLKSVMKESTSVAYSFAKGLVAREYPKNRFFEHARIHLHCPEGATPKDGPSAGITMATSLLSLAFDKKIQTTIAMTGELTVTGKVLRIGGLREKTVAARRAGAKMVIFPADNMADWLELPENIKEGIEGKPVSWYSDVFGLVFPDLDREAANKLWEKELKSKRGEKKKPKTKERKEEEEEESGDDDD</sequence>
<evidence type="ECO:0000256" key="6">
    <source>
        <dbReference type="ARBA" id="ARBA00022840"/>
    </source>
</evidence>
<dbReference type="SUPFAM" id="SSF88697">
    <property type="entry name" value="PUA domain-like"/>
    <property type="match status" value="1"/>
</dbReference>
<feature type="coiled-coil region" evidence="14">
    <location>
        <begin position="397"/>
        <end position="461"/>
    </location>
</feature>
<evidence type="ECO:0000313" key="18">
    <source>
        <dbReference type="EMBL" id="KAF2656115.1"/>
    </source>
</evidence>
<evidence type="ECO:0000256" key="3">
    <source>
        <dbReference type="ARBA" id="ARBA00022741"/>
    </source>
</evidence>
<evidence type="ECO:0000256" key="15">
    <source>
        <dbReference type="SAM" id="MobiDB-lite"/>
    </source>
</evidence>
<dbReference type="OrthoDB" id="2411602at2759"/>
<dbReference type="InterPro" id="IPR027417">
    <property type="entry name" value="P-loop_NTPase"/>
</dbReference>
<keyword evidence="14" id="KW-0175">Coiled coil</keyword>
<evidence type="ECO:0000256" key="8">
    <source>
        <dbReference type="ARBA" id="ARBA00023125"/>
    </source>
</evidence>
<dbReference type="CDD" id="cd19500">
    <property type="entry name" value="RecA-like_Lon"/>
    <property type="match status" value="1"/>
</dbReference>
<gene>
    <name evidence="11" type="primary">PIM1</name>
    <name evidence="18" type="ORF">K491DRAFT_778242</name>
</gene>
<dbReference type="AlphaFoldDB" id="A0A6A6T7Z6"/>
<keyword evidence="5 11" id="KW-0720">Serine protease</keyword>
<evidence type="ECO:0000256" key="4">
    <source>
        <dbReference type="ARBA" id="ARBA00022801"/>
    </source>
</evidence>
<dbReference type="InterPro" id="IPR054594">
    <property type="entry name" value="Lon_lid"/>
</dbReference>
<feature type="compositionally biased region" description="Basic and acidic residues" evidence="15">
    <location>
        <begin position="88"/>
        <end position="105"/>
    </location>
</feature>
<dbReference type="PROSITE" id="PS01046">
    <property type="entry name" value="LON_SER"/>
    <property type="match status" value="1"/>
</dbReference>
<comment type="similarity">
    <text evidence="11 12 13">Belongs to the peptidase S16 family.</text>
</comment>
<dbReference type="InterPro" id="IPR003111">
    <property type="entry name" value="Lon_prtase_N"/>
</dbReference>
<keyword evidence="8 11" id="KW-0238">DNA-binding</keyword>
<dbReference type="Gene3D" id="3.30.230.10">
    <property type="match status" value="1"/>
</dbReference>
<dbReference type="InterPro" id="IPR003959">
    <property type="entry name" value="ATPase_AAA_core"/>
</dbReference>
<keyword evidence="9 11" id="KW-0496">Mitochondrion</keyword>
<accession>A0A6A6T7Z6</accession>
<comment type="subunit">
    <text evidence="11">Homohexamer or homoheptamer. Organized in a ring with a central cavity.</text>
</comment>
<dbReference type="FunFam" id="3.40.50.300:FF:000021">
    <property type="entry name" value="Lon protease homolog"/>
    <property type="match status" value="1"/>
</dbReference>
<dbReference type="GO" id="GO:0004252">
    <property type="term" value="F:serine-type endopeptidase activity"/>
    <property type="evidence" value="ECO:0007669"/>
    <property type="project" value="UniProtKB-UniRule"/>
</dbReference>
<dbReference type="PANTHER" id="PTHR43718">
    <property type="entry name" value="LON PROTEASE"/>
    <property type="match status" value="1"/>
</dbReference>
<dbReference type="Pfam" id="PF00004">
    <property type="entry name" value="AAA"/>
    <property type="match status" value="1"/>
</dbReference>
<dbReference type="GO" id="GO:0141164">
    <property type="term" value="P:mitochondrial protein quality control"/>
    <property type="evidence" value="ECO:0007669"/>
    <property type="project" value="UniProtKB-ARBA"/>
</dbReference>
<protein>
    <recommendedName>
        <fullName evidence="11">Lon protease homolog, mitochondrial</fullName>
        <ecNumber evidence="11">3.4.21.53</ecNumber>
    </recommendedName>
</protein>
<dbReference type="FunFam" id="2.30.130.40:FF:000010">
    <property type="entry name" value="Lon protease homolog, mitochondrial"/>
    <property type="match status" value="1"/>
</dbReference>
<dbReference type="PROSITE" id="PS51787">
    <property type="entry name" value="LON_N"/>
    <property type="match status" value="1"/>
</dbReference>
<dbReference type="InterPro" id="IPR015947">
    <property type="entry name" value="PUA-like_sf"/>
</dbReference>
<evidence type="ECO:0000256" key="1">
    <source>
        <dbReference type="ARBA" id="ARBA00004305"/>
    </source>
</evidence>
<evidence type="ECO:0000256" key="7">
    <source>
        <dbReference type="ARBA" id="ARBA00022946"/>
    </source>
</evidence>
<dbReference type="FunFam" id="1.20.5.5270:FF:000001">
    <property type="entry name" value="Lon protease homolog, mitochondrial"/>
    <property type="match status" value="1"/>
</dbReference>
<dbReference type="InterPro" id="IPR014721">
    <property type="entry name" value="Ribsml_uS5_D2-typ_fold_subgr"/>
</dbReference>
<dbReference type="InterPro" id="IPR046336">
    <property type="entry name" value="Lon_prtase_N_sf"/>
</dbReference>
<evidence type="ECO:0000259" key="17">
    <source>
        <dbReference type="PROSITE" id="PS51787"/>
    </source>
</evidence>
<dbReference type="GO" id="GO:0070407">
    <property type="term" value="P:oxidation-dependent protein catabolic process"/>
    <property type="evidence" value="ECO:0007669"/>
    <property type="project" value="UniProtKB-UniRule"/>
</dbReference>
<evidence type="ECO:0000259" key="16">
    <source>
        <dbReference type="PROSITE" id="PS51786"/>
    </source>
</evidence>
<proteinExistence type="inferred from homology"/>
<dbReference type="Gene3D" id="2.30.130.40">
    <property type="entry name" value="LON domain-like"/>
    <property type="match status" value="1"/>
</dbReference>
<dbReference type="Gene3D" id="1.20.5.5270">
    <property type="match status" value="1"/>
</dbReference>
<feature type="region of interest" description="Disordered" evidence="15">
    <location>
        <begin position="1070"/>
        <end position="1100"/>
    </location>
</feature>
<feature type="compositionally biased region" description="Basic and acidic residues" evidence="15">
    <location>
        <begin position="805"/>
        <end position="833"/>
    </location>
</feature>
<feature type="compositionally biased region" description="Acidic residues" evidence="15">
    <location>
        <begin position="1089"/>
        <end position="1100"/>
    </location>
</feature>
<dbReference type="SMART" id="SM00382">
    <property type="entry name" value="AAA"/>
    <property type="match status" value="1"/>
</dbReference>
<dbReference type="InterPro" id="IPR027503">
    <property type="entry name" value="Lonm_euk"/>
</dbReference>
<dbReference type="PROSITE" id="PS51786">
    <property type="entry name" value="LON_PROTEOLYTIC"/>
    <property type="match status" value="1"/>
</dbReference>
<comment type="catalytic activity">
    <reaction evidence="10 11">
        <text>Hydrolysis of proteins in presence of ATP.</text>
        <dbReference type="EC" id="3.4.21.53"/>
    </reaction>
</comment>
<dbReference type="Proteomes" id="UP000799324">
    <property type="component" value="Unassembled WGS sequence"/>
</dbReference>
<dbReference type="FunFam" id="3.30.230.10:FF:000015">
    <property type="entry name" value="Lon protease homolog, mitochondrial"/>
    <property type="match status" value="1"/>
</dbReference>
<dbReference type="SUPFAM" id="SSF54211">
    <property type="entry name" value="Ribosomal protein S5 domain 2-like"/>
    <property type="match status" value="1"/>
</dbReference>
<feature type="region of interest" description="Disordered" evidence="15">
    <location>
        <begin position="259"/>
        <end position="316"/>
    </location>
</feature>
<dbReference type="Pfam" id="PF02190">
    <property type="entry name" value="LON_substr_bdg"/>
    <property type="match status" value="1"/>
</dbReference>
<feature type="compositionally biased region" description="Basic and acidic residues" evidence="15">
    <location>
        <begin position="266"/>
        <end position="275"/>
    </location>
</feature>
<keyword evidence="3 11" id="KW-0547">Nucleotide-binding</keyword>
<comment type="function">
    <text evidence="11">ATP-dependent serine protease that mediates the selective degradation of misfolded, unassembled or oxidatively damaged polypeptides as well as certain short-lived regulatory proteins in the mitochondrial matrix. May also have a chaperone function in the assembly of inner membrane protein complexes. Participates in the regulation of mitochondrial gene expression and in the maintenance of the integrity of the mitochondrial genome. Binds to mitochondrial DNA in a site-specific manner.</text>
</comment>
<dbReference type="FunFam" id="1.20.58.1480:FF:000002">
    <property type="entry name" value="Lon protease homolog, mitochondrial"/>
    <property type="match status" value="1"/>
</dbReference>
<dbReference type="Pfam" id="PF22667">
    <property type="entry name" value="Lon_lid"/>
    <property type="match status" value="1"/>
</dbReference>
<dbReference type="NCBIfam" id="TIGR00763">
    <property type="entry name" value="lon"/>
    <property type="match status" value="1"/>
</dbReference>
<feature type="active site" evidence="11 12">
    <location>
        <position position="964"/>
    </location>
</feature>
<dbReference type="SUPFAM" id="SSF52540">
    <property type="entry name" value="P-loop containing nucleoside triphosphate hydrolases"/>
    <property type="match status" value="1"/>
</dbReference>
<dbReference type="Gene3D" id="1.20.58.1480">
    <property type="match status" value="1"/>
</dbReference>
<dbReference type="PANTHER" id="PTHR43718:SF2">
    <property type="entry name" value="LON PROTEASE HOMOLOG, MITOCHONDRIAL"/>
    <property type="match status" value="1"/>
</dbReference>
<dbReference type="EC" id="3.4.21.53" evidence="11"/>
<keyword evidence="4 11" id="KW-0378">Hydrolase</keyword>
<dbReference type="GO" id="GO:0005524">
    <property type="term" value="F:ATP binding"/>
    <property type="evidence" value="ECO:0007669"/>
    <property type="project" value="UniProtKB-UniRule"/>
</dbReference>
<dbReference type="Gene3D" id="1.10.8.60">
    <property type="match status" value="1"/>
</dbReference>
<feature type="compositionally biased region" description="Basic residues" evidence="15">
    <location>
        <begin position="1076"/>
        <end position="1085"/>
    </location>
</feature>
<dbReference type="FunFam" id="1.10.8.60:FF:000113">
    <property type="entry name" value="Lon protease homolog, mitochondrial"/>
    <property type="match status" value="1"/>
</dbReference>
<evidence type="ECO:0000256" key="14">
    <source>
        <dbReference type="SAM" id="Coils"/>
    </source>
</evidence>
<evidence type="ECO:0000313" key="19">
    <source>
        <dbReference type="Proteomes" id="UP000799324"/>
    </source>
</evidence>